<reference evidence="7 8" key="1">
    <citation type="submission" date="2014-04" db="EMBL/GenBank/DDBJ databases">
        <authorList>
            <consortium name="DOE Joint Genome Institute"/>
            <person name="Kuo A."/>
            <person name="Kohler A."/>
            <person name="Nagy L.G."/>
            <person name="Floudas D."/>
            <person name="Copeland A."/>
            <person name="Barry K.W."/>
            <person name="Cichocki N."/>
            <person name="Veneault-Fourrey C."/>
            <person name="LaButti K."/>
            <person name="Lindquist E.A."/>
            <person name="Lipzen A."/>
            <person name="Lundell T."/>
            <person name="Morin E."/>
            <person name="Murat C."/>
            <person name="Sun H."/>
            <person name="Tunlid A."/>
            <person name="Henrissat B."/>
            <person name="Grigoriev I.V."/>
            <person name="Hibbett D.S."/>
            <person name="Martin F."/>
            <person name="Nordberg H.P."/>
            <person name="Cantor M.N."/>
            <person name="Hua S.X."/>
        </authorList>
    </citation>
    <scope>NUCLEOTIDE SEQUENCE [LARGE SCALE GENOMIC DNA]</scope>
    <source>
        <strain evidence="7 8">Foug A</strain>
    </source>
</reference>
<evidence type="ECO:0000256" key="5">
    <source>
        <dbReference type="ARBA" id="ARBA00023157"/>
    </source>
</evidence>
<evidence type="ECO:0000256" key="6">
    <source>
        <dbReference type="RuleBase" id="RU365009"/>
    </source>
</evidence>
<dbReference type="EMBL" id="KN822085">
    <property type="protein sequence ID" value="KIM58459.1"/>
    <property type="molecule type" value="Genomic_DNA"/>
</dbReference>
<dbReference type="InterPro" id="IPR001338">
    <property type="entry name" value="Class_I_Hydrophobin"/>
</dbReference>
<evidence type="ECO:0000256" key="3">
    <source>
        <dbReference type="ARBA" id="ARBA00022512"/>
    </source>
</evidence>
<dbReference type="Proteomes" id="UP000053989">
    <property type="component" value="Unassembled WGS sequence"/>
</dbReference>
<evidence type="ECO:0000256" key="1">
    <source>
        <dbReference type="ARBA" id="ARBA00004191"/>
    </source>
</evidence>
<dbReference type="GO" id="GO:0009277">
    <property type="term" value="C:fungal-type cell wall"/>
    <property type="evidence" value="ECO:0007669"/>
    <property type="project" value="InterPro"/>
</dbReference>
<gene>
    <name evidence="7" type="ORF">SCLCIDRAFT_1088907</name>
</gene>
<reference evidence="8" key="2">
    <citation type="submission" date="2015-01" db="EMBL/GenBank/DDBJ databases">
        <title>Evolutionary Origins and Diversification of the Mycorrhizal Mutualists.</title>
        <authorList>
            <consortium name="DOE Joint Genome Institute"/>
            <consortium name="Mycorrhizal Genomics Consortium"/>
            <person name="Kohler A."/>
            <person name="Kuo A."/>
            <person name="Nagy L.G."/>
            <person name="Floudas D."/>
            <person name="Copeland A."/>
            <person name="Barry K.W."/>
            <person name="Cichocki N."/>
            <person name="Veneault-Fourrey C."/>
            <person name="LaButti K."/>
            <person name="Lindquist E.A."/>
            <person name="Lipzen A."/>
            <person name="Lundell T."/>
            <person name="Morin E."/>
            <person name="Murat C."/>
            <person name="Riley R."/>
            <person name="Ohm R."/>
            <person name="Sun H."/>
            <person name="Tunlid A."/>
            <person name="Henrissat B."/>
            <person name="Grigoriev I.V."/>
            <person name="Hibbett D.S."/>
            <person name="Martin F."/>
        </authorList>
    </citation>
    <scope>NUCLEOTIDE SEQUENCE [LARGE SCALE GENOMIC DNA]</scope>
    <source>
        <strain evidence="8">Foug A</strain>
    </source>
</reference>
<dbReference type="OrthoDB" id="2668926at2759"/>
<dbReference type="Pfam" id="PF01185">
    <property type="entry name" value="Hydrophobin"/>
    <property type="match status" value="1"/>
</dbReference>
<organism evidence="7 8">
    <name type="scientific">Scleroderma citrinum Foug A</name>
    <dbReference type="NCBI Taxonomy" id="1036808"/>
    <lineage>
        <taxon>Eukaryota</taxon>
        <taxon>Fungi</taxon>
        <taxon>Dikarya</taxon>
        <taxon>Basidiomycota</taxon>
        <taxon>Agaricomycotina</taxon>
        <taxon>Agaricomycetes</taxon>
        <taxon>Agaricomycetidae</taxon>
        <taxon>Boletales</taxon>
        <taxon>Sclerodermatineae</taxon>
        <taxon>Sclerodermataceae</taxon>
        <taxon>Scleroderma</taxon>
    </lineage>
</organism>
<sequence length="158" mass="16954">MTIRKLREERHATLYLISASKFPGRRICPRTMSSIYISQNGGRSQGQYLSDQAMLLNTFVAAAVLSLAASAQGCATIPLCCNQLIYEPTAAVTSTANSLGITSPTYPIGEDCVPIEDPPAEYILLCTAPRIEVCCEENEDGKIALGCTPMPTPIVDPV</sequence>
<keyword evidence="8" id="KW-1185">Reference proteome</keyword>
<keyword evidence="5 6" id="KW-1015">Disulfide bond</keyword>
<protein>
    <recommendedName>
        <fullName evidence="6">Hydrophobin</fullName>
    </recommendedName>
</protein>
<dbReference type="HOGENOM" id="CLU_1670437_0_0_1"/>
<evidence type="ECO:0000256" key="4">
    <source>
        <dbReference type="ARBA" id="ARBA00022525"/>
    </source>
</evidence>
<dbReference type="AlphaFoldDB" id="A0A0C3DQJ5"/>
<comment type="similarity">
    <text evidence="2 6">Belongs to the fungal hydrophobin family.</text>
</comment>
<dbReference type="GO" id="GO:0005199">
    <property type="term" value="F:structural constituent of cell wall"/>
    <property type="evidence" value="ECO:0007669"/>
    <property type="project" value="InterPro"/>
</dbReference>
<evidence type="ECO:0000313" key="8">
    <source>
        <dbReference type="Proteomes" id="UP000053989"/>
    </source>
</evidence>
<name>A0A0C3DQJ5_9AGAM</name>
<accession>A0A0C3DQJ5</accession>
<keyword evidence="4 6" id="KW-0964">Secreted</keyword>
<evidence type="ECO:0000256" key="2">
    <source>
        <dbReference type="ARBA" id="ARBA00010446"/>
    </source>
</evidence>
<dbReference type="InParanoid" id="A0A0C3DQJ5"/>
<proteinExistence type="inferred from homology"/>
<comment type="subcellular location">
    <subcellularLocation>
        <location evidence="1 6">Secreted</location>
        <location evidence="1 6">Cell wall</location>
    </subcellularLocation>
</comment>
<keyword evidence="6" id="KW-0732">Signal</keyword>
<keyword evidence="3 6" id="KW-0134">Cell wall</keyword>
<evidence type="ECO:0000313" key="7">
    <source>
        <dbReference type="EMBL" id="KIM58459.1"/>
    </source>
</evidence>